<feature type="region of interest" description="Disordered" evidence="2">
    <location>
        <begin position="938"/>
        <end position="971"/>
    </location>
</feature>
<feature type="coiled-coil region" evidence="1">
    <location>
        <begin position="1042"/>
        <end position="1111"/>
    </location>
</feature>
<sequence>MASALNAKKVDSNPLGAPYSRPSKIPVRTGHSSGSASDDSDTSSKSESRSKTGGKSHLPVPVKSPAKKAVHSSKAGTSGSESDPEKNSTKGVEEKVVPATEKSNFKSEDTGAEPVKKMPARLKSLKLKKTPSVNRARCVNPLSRSVIPDIKEKKVPAKASSGALAFVQQGRLRPARKFQAKKADDLPEEEQGRPSGGIGRKTSYRNIHSPELLNHKKCDEPGKKVNNVGLKNSKKTSPSSKSNEKPNSSRTGSKSKTSSKAATTKKRSKSDRKSKESDDSESDNSLGLKPRKLDFFYEAESDDLVSTDSESPCAPKEVQSKKEDLFAKEENNEDCFVSDNLWLLNRKFDYEDGSDFFTTDSESECAPKEDQSVQRGVPSQSEEVASNCEDSQQRSTEHPKDLERQDRVVPSTSTIENEKMPRGFDDELKIKIDFAYEESSYSEDSEEDSDKKENHLEDGGKETTALFNCQMVSNEDTNENSDKKKDQLHDGGKDTTALSNCQMVSSVTSSSIDDDDTSDNSISALSDDSFWDIDVKKPSKPEKAIEKSAEFILAASELEGLKKDIKPENLQVVDDCQYTGNNSSRDSGNEAVVDAMKDVVREKNVQPSTSVIVENQDDQVVKIGSSPSDKDNEPVDKKEMKRDIDGKKNKSESADEDSFIEELDELLSAAEAEIEEASQKDEASDASDDYFSRGKEASTLDNKVTDTPTLQQTEADDMISKPVQDVCVDGMVTASNETRTTAGNPSGSEKDEKSGNVGDKKQDVAGGSSSGEGSSVGGSGDGDDPNDPWKPKPRKEPEDKKGDDNDNKEKKRAAKKALDKQMVGITEDLLQEECVGTSTDKSGKQQTALNPEHNLGEGSSSMQIKAALQEVKASQTEEEGNVEALQKTIRSKDKEIALMQNLVDCCRKDYEELQESFNQYSKDFKEVDENRAKIGALRNENNTLKQENSKLKNQMSQKTSEATQAQEKSKKLKNMLSKMEVDLGFLETEKKELLTKLRKHEAKTPPEEVQVQKTEDKKEHEIDKNRLEHGLGRSCSLQDVEAMKAEEENVELKNKIHQCEASLKTQKKECADLKEKIAKMTKTENQLKSRFQRMKEENDVLNSKCSQLVRQWKEASIGDRIEDLKKLQGEISEASKALLTDGTGNELKVTSSPLSVELAEADTFSQTQQPGASQNDQSSELQTLIESLRGMTEELREKINKTNAKLTKADSENGNSEVMKKNEELVKQLNEEIASLHETMEVEAAKFQQLEWIIKSSNTERQRLEERIEELEEELCQADNNLSETTAAKDHQLNNAKHDIEMKQLKVDELLGELRMLLEGNDALRTALNAQNSKLDKRESEEKDLKKYIDELELENETLSVKSLKTELSERKENNERLDKKLKDIVVEKQDLEQKLEAVKDNESSRRQTEIHLNHIQKLQGDCENQRLCVKSLKGEVSELKEKNASLDKKLKDVVVEKQTLEQKLKAVDKKLKDVVAKKQDLEQKLEVNKENESSRRQTEIHLNHIQKLQGDCENQRLSVKSLKDELSELKDKNATLDKKLKNVAMEKEVLEQKLEAVKDAETFRRQTEIHLNHIQKLQGDCENQRFCVKSLKGELSELKNKNASLDKKLKEVAAEKQALEQKLKAFSQEIQKEESVSSTPSTSAESEARIMELQTFNEKLSEKIDMFEAFFEQVKEDKVQNMKAMEASRQNAIMLKSKSDEQIAELEKTLADKNVLETKLQDTVTSLEKRISTLEAEKLESESQVKAMVESMQGQNELEKCKKEWEETEVELQNSILALTTEKSEAQKELEEHKSAVAKTSESLEFRMKELEKCLQDRQTLQEELACLKSTHSKQKEEMEKTMEKMGQDVDEREAEVKLVRQSSSEIINELEKQLKGRQDSEIELQERAETLSQQIDQLKAEKLESDKKIQALMESIEAKEVEIKLKKLDEDTELKENLSNMEVKISELATEKENAEKTAQHDIMLIRRESEEKITALEKRLQDQSDSETMLQEKVQSLESRISQLNAEKAERDDNMKTLMEAMDANKNLEEKLKKKEELGRELASKVEEMRLKFSTIRSTKKHLEHQLAKKDSEFLSSSRNLKLQSKQLQDDLDGCAEREKELNERIKRLTEDNRKAEERESEALLAKKSSDDKIRVLEKQMLSKGQSEQDLKERMTMLEDKISRLEAEKSQHCKNISSMLRKLKTKEDLADAITAKDKAEREYKIKIDEMEVIVNKLRKEKNKADCDEELKERYKEEYEESRRNIRRLTENVNRCNERVKELQSFVNETVEDDEPQHLQKPTLQENIENLKRSLKASDIELFKTLQSLNQKITHLEDEKAEGEKMITSILKSMEDKEKIEHCIAISRDADKKMMLRMNEMADAIQRLRIEKKRVEHELQNSEKQRAAKECESELLQSQTDEKISSLQQSLKERYESEWEIQKRLEAVSEKLAQMESAKEQADKTIQTMLESLQWKDNLEQCLEEKDKIEKELKRRVQELKLENKEALLEAKLYRGQCRDAHKMKEQISSLKEQLLQMEAEKDKDIESLKELLQQKEEKLELLQKTLKEEVFKLKLQKKDLEIETKKSQIQARDAFELIQKRSHEFDECLNVRNESSDRMMAEMENLKESLKMTLAERDELENKAKKYAKFSEVGFDIEL</sequence>
<dbReference type="Proteomes" id="UP000515163">
    <property type="component" value="Unplaced"/>
</dbReference>
<dbReference type="GeneID" id="116300714"/>
<feature type="compositionally biased region" description="Polar residues" evidence="2">
    <location>
        <begin position="465"/>
        <end position="475"/>
    </location>
</feature>
<evidence type="ECO:0000256" key="1">
    <source>
        <dbReference type="SAM" id="Coils"/>
    </source>
</evidence>
<feature type="coiled-coil region" evidence="1">
    <location>
        <begin position="1718"/>
        <end position="1745"/>
    </location>
</feature>
<feature type="compositionally biased region" description="Basic and acidic residues" evidence="2">
    <location>
        <begin position="1835"/>
        <end position="1854"/>
    </location>
</feature>
<feature type="compositionally biased region" description="Basic residues" evidence="2">
    <location>
        <begin position="118"/>
        <end position="129"/>
    </location>
</feature>
<feature type="region of interest" description="Disordered" evidence="2">
    <location>
        <begin position="303"/>
        <end position="325"/>
    </location>
</feature>
<feature type="coiled-coil region" evidence="1">
    <location>
        <begin position="1181"/>
        <end position="1402"/>
    </location>
</feature>
<feature type="compositionally biased region" description="Low complexity" evidence="2">
    <location>
        <begin position="235"/>
        <end position="262"/>
    </location>
</feature>
<feature type="region of interest" description="Disordered" evidence="2">
    <location>
        <begin position="154"/>
        <end position="291"/>
    </location>
</feature>
<protein>
    <submittedName>
        <fullName evidence="4">Protein MLP1 homolog</fullName>
    </submittedName>
</protein>
<feature type="region of interest" description="Disordered" evidence="2">
    <location>
        <begin position="997"/>
        <end position="1021"/>
    </location>
</feature>
<organism evidence="3 4">
    <name type="scientific">Actinia tenebrosa</name>
    <name type="common">Australian red waratah sea anemone</name>
    <dbReference type="NCBI Taxonomy" id="6105"/>
    <lineage>
        <taxon>Eukaryota</taxon>
        <taxon>Metazoa</taxon>
        <taxon>Cnidaria</taxon>
        <taxon>Anthozoa</taxon>
        <taxon>Hexacorallia</taxon>
        <taxon>Actiniaria</taxon>
        <taxon>Actiniidae</taxon>
        <taxon>Actinia</taxon>
    </lineage>
</organism>
<feature type="region of interest" description="Disordered" evidence="2">
    <location>
        <begin position="836"/>
        <end position="859"/>
    </location>
</feature>
<accession>A0A6P8IFG3</accession>
<evidence type="ECO:0000313" key="3">
    <source>
        <dbReference type="Proteomes" id="UP000515163"/>
    </source>
</evidence>
<dbReference type="RefSeq" id="XP_031565491.1">
    <property type="nucleotide sequence ID" value="XM_031709631.1"/>
</dbReference>
<dbReference type="FunCoup" id="A0A6P8IFG3">
    <property type="interactions" value="752"/>
</dbReference>
<feature type="compositionally biased region" description="Basic and acidic residues" evidence="2">
    <location>
        <begin position="416"/>
        <end position="434"/>
    </location>
</feature>
<feature type="compositionally biased region" description="Acidic residues" evidence="2">
    <location>
        <begin position="654"/>
        <end position="665"/>
    </location>
</feature>
<reference evidence="4" key="1">
    <citation type="submission" date="2025-08" db="UniProtKB">
        <authorList>
            <consortium name="RefSeq"/>
        </authorList>
    </citation>
    <scope>IDENTIFICATION</scope>
    <source>
        <tissue evidence="4">Tentacle</tissue>
    </source>
</reference>
<feature type="compositionally biased region" description="Basic and acidic residues" evidence="2">
    <location>
        <begin position="480"/>
        <end position="493"/>
    </location>
</feature>
<gene>
    <name evidence="4" type="primary">LOC116300714</name>
</gene>
<feature type="coiled-coil region" evidence="1">
    <location>
        <begin position="2599"/>
        <end position="2626"/>
    </location>
</feature>
<feature type="compositionally biased region" description="Polar residues" evidence="2">
    <location>
        <begin position="836"/>
        <end position="849"/>
    </location>
</feature>
<feature type="compositionally biased region" description="Basic and acidic residues" evidence="2">
    <location>
        <begin position="83"/>
        <end position="96"/>
    </location>
</feature>
<feature type="compositionally biased region" description="Basic and acidic residues" evidence="2">
    <location>
        <begin position="628"/>
        <end position="653"/>
    </location>
</feature>
<feature type="coiled-coil region" evidence="1">
    <location>
        <begin position="1430"/>
        <end position="1561"/>
    </location>
</feature>
<dbReference type="KEGG" id="aten:116300714"/>
<name>A0A6P8IFG3_ACTTE</name>
<feature type="compositionally biased region" description="Polar residues" evidence="2">
    <location>
        <begin position="373"/>
        <end position="390"/>
    </location>
</feature>
<feature type="compositionally biased region" description="Basic and acidic residues" evidence="2">
    <location>
        <begin position="391"/>
        <end position="407"/>
    </location>
</feature>
<keyword evidence="1" id="KW-0175">Coiled coil</keyword>
<feature type="coiled-coil region" evidence="1">
    <location>
        <begin position="1589"/>
        <end position="1637"/>
    </location>
</feature>
<feature type="coiled-coil region" evidence="1">
    <location>
        <begin position="2088"/>
        <end position="2268"/>
    </location>
</feature>
<feature type="compositionally biased region" description="Polar residues" evidence="2">
    <location>
        <begin position="699"/>
        <end position="713"/>
    </location>
</feature>
<dbReference type="InParanoid" id="A0A6P8IFG3"/>
<feature type="compositionally biased region" description="Basic and acidic residues" evidence="2">
    <location>
        <begin position="748"/>
        <end position="763"/>
    </location>
</feature>
<feature type="compositionally biased region" description="Gly residues" evidence="2">
    <location>
        <begin position="768"/>
        <end position="780"/>
    </location>
</feature>
<feature type="compositionally biased region" description="Polar residues" evidence="2">
    <location>
        <begin position="733"/>
        <end position="747"/>
    </location>
</feature>
<keyword evidence="3" id="KW-1185">Reference proteome</keyword>
<feature type="coiled-coil region" evidence="1">
    <location>
        <begin position="2427"/>
        <end position="2566"/>
    </location>
</feature>
<feature type="compositionally biased region" description="Basic and acidic residues" evidence="2">
    <location>
        <begin position="449"/>
        <end position="461"/>
    </location>
</feature>
<feature type="compositionally biased region" description="Basic and acidic residues" evidence="2">
    <location>
        <begin position="787"/>
        <end position="809"/>
    </location>
</feature>
<proteinExistence type="predicted"/>
<feature type="compositionally biased region" description="Basic and acidic residues" evidence="2">
    <location>
        <begin position="213"/>
        <end position="223"/>
    </location>
</feature>
<evidence type="ECO:0000256" key="2">
    <source>
        <dbReference type="SAM" id="MobiDB-lite"/>
    </source>
</evidence>
<feature type="region of interest" description="Disordered" evidence="2">
    <location>
        <begin position="1832"/>
        <end position="1854"/>
    </location>
</feature>
<dbReference type="OrthoDB" id="10382084at2759"/>
<feature type="compositionally biased region" description="Polar residues" evidence="2">
    <location>
        <begin position="939"/>
        <end position="966"/>
    </location>
</feature>
<feature type="coiled-coil region" evidence="1">
    <location>
        <begin position="2360"/>
        <end position="2401"/>
    </location>
</feature>
<feature type="region of interest" description="Disordered" evidence="2">
    <location>
        <begin position="1"/>
        <end position="133"/>
    </location>
</feature>
<evidence type="ECO:0000313" key="4">
    <source>
        <dbReference type="RefSeq" id="XP_031565491.1"/>
    </source>
</evidence>
<feature type="region of interest" description="Disordered" evidence="2">
    <location>
        <begin position="356"/>
        <end position="524"/>
    </location>
</feature>
<feature type="region of interest" description="Disordered" evidence="2">
    <location>
        <begin position="601"/>
        <end position="824"/>
    </location>
</feature>